<evidence type="ECO:0000313" key="2">
    <source>
        <dbReference type="EMBL" id="GFS52643.1"/>
    </source>
</evidence>
<accession>A0A8X6YDQ9</accession>
<dbReference type="EMBL" id="BMAV01026705">
    <property type="protein sequence ID" value="GFS52643.1"/>
    <property type="molecule type" value="Genomic_DNA"/>
</dbReference>
<keyword evidence="4" id="KW-1185">Reference proteome</keyword>
<feature type="region of interest" description="Disordered" evidence="1">
    <location>
        <begin position="1"/>
        <end position="145"/>
    </location>
</feature>
<proteinExistence type="predicted"/>
<feature type="compositionally biased region" description="Polar residues" evidence="1">
    <location>
        <begin position="100"/>
        <end position="145"/>
    </location>
</feature>
<dbReference type="AlphaFoldDB" id="A0A8X6YDQ9"/>
<evidence type="ECO:0000313" key="4">
    <source>
        <dbReference type="Proteomes" id="UP000886998"/>
    </source>
</evidence>
<evidence type="ECO:0000313" key="3">
    <source>
        <dbReference type="EMBL" id="GFY68970.1"/>
    </source>
</evidence>
<protein>
    <submittedName>
        <fullName evidence="3">Uncharacterized protein</fullName>
    </submittedName>
</protein>
<comment type="caution">
    <text evidence="3">The sequence shown here is derived from an EMBL/GenBank/DDBJ whole genome shotgun (WGS) entry which is preliminary data.</text>
</comment>
<reference evidence="3" key="1">
    <citation type="submission" date="2020-08" db="EMBL/GenBank/DDBJ databases">
        <title>Multicomponent nature underlies the extraordinary mechanical properties of spider dragline silk.</title>
        <authorList>
            <person name="Kono N."/>
            <person name="Nakamura H."/>
            <person name="Mori M."/>
            <person name="Yoshida Y."/>
            <person name="Ohtoshi R."/>
            <person name="Malay A.D."/>
            <person name="Moran D.A.P."/>
            <person name="Tomita M."/>
            <person name="Numata K."/>
            <person name="Arakawa K."/>
        </authorList>
    </citation>
    <scope>NUCLEOTIDE SEQUENCE</scope>
</reference>
<name>A0A8X6YDQ9_9ARAC</name>
<feature type="compositionally biased region" description="Basic and acidic residues" evidence="1">
    <location>
        <begin position="13"/>
        <end position="28"/>
    </location>
</feature>
<evidence type="ECO:0000256" key="1">
    <source>
        <dbReference type="SAM" id="MobiDB-lite"/>
    </source>
</evidence>
<sequence length="145" mass="16568">MALPNTPDQPLDLSRHRPSNEKVYRPMEPDYSPPSDTESEDLSDLYSPDLSPETEEPDRPSRPATQRRPMPNLIVPKCRWYPQRPGPFPKREKQEPPPVSRNSPIQRNNASRPKNSWQPQNNSPGEQNDSSRPSMPTPCSHSCEC</sequence>
<gene>
    <name evidence="2" type="ORF">TNIN_147881</name>
    <name evidence="3" type="ORF">TNIN_98641</name>
</gene>
<dbReference type="Proteomes" id="UP000886998">
    <property type="component" value="Unassembled WGS sequence"/>
</dbReference>
<dbReference type="EMBL" id="BMAV01017371">
    <property type="protein sequence ID" value="GFY68970.1"/>
    <property type="molecule type" value="Genomic_DNA"/>
</dbReference>
<organism evidence="3 4">
    <name type="scientific">Trichonephila inaurata madagascariensis</name>
    <dbReference type="NCBI Taxonomy" id="2747483"/>
    <lineage>
        <taxon>Eukaryota</taxon>
        <taxon>Metazoa</taxon>
        <taxon>Ecdysozoa</taxon>
        <taxon>Arthropoda</taxon>
        <taxon>Chelicerata</taxon>
        <taxon>Arachnida</taxon>
        <taxon>Araneae</taxon>
        <taxon>Araneomorphae</taxon>
        <taxon>Entelegynae</taxon>
        <taxon>Araneoidea</taxon>
        <taxon>Nephilidae</taxon>
        <taxon>Trichonephila</taxon>
        <taxon>Trichonephila inaurata</taxon>
    </lineage>
</organism>